<evidence type="ECO:0000313" key="2">
    <source>
        <dbReference type="Proteomes" id="UP000501690"/>
    </source>
</evidence>
<proteinExistence type="predicted"/>
<dbReference type="EMBL" id="CP039345">
    <property type="protein sequence ID" value="QCD78175.1"/>
    <property type="molecule type" value="Genomic_DNA"/>
</dbReference>
<name>A0A4D6KNN6_VIGUN</name>
<gene>
    <name evidence="1" type="ORF">DEO72_LG1g1807</name>
</gene>
<accession>A0A4D6KNN6</accession>
<protein>
    <submittedName>
        <fullName evidence="1">Uncharacterized protein</fullName>
    </submittedName>
</protein>
<organism evidence="1 2">
    <name type="scientific">Vigna unguiculata</name>
    <name type="common">Cowpea</name>
    <dbReference type="NCBI Taxonomy" id="3917"/>
    <lineage>
        <taxon>Eukaryota</taxon>
        <taxon>Viridiplantae</taxon>
        <taxon>Streptophyta</taxon>
        <taxon>Embryophyta</taxon>
        <taxon>Tracheophyta</taxon>
        <taxon>Spermatophyta</taxon>
        <taxon>Magnoliopsida</taxon>
        <taxon>eudicotyledons</taxon>
        <taxon>Gunneridae</taxon>
        <taxon>Pentapetalae</taxon>
        <taxon>rosids</taxon>
        <taxon>fabids</taxon>
        <taxon>Fabales</taxon>
        <taxon>Fabaceae</taxon>
        <taxon>Papilionoideae</taxon>
        <taxon>50 kb inversion clade</taxon>
        <taxon>NPAAA clade</taxon>
        <taxon>indigoferoid/millettioid clade</taxon>
        <taxon>Phaseoleae</taxon>
        <taxon>Vigna</taxon>
    </lineage>
</organism>
<sequence>MGNSSFKETISSMGKSSLNKSVKIELYKWSSSEFAEEYALVYTSVEDVFRSSILRLSVDTDMVLCRLASDMCKIHQARCHVKISALRDSRGDCKFGEIVVSQQGDVTPFVWGESAAFTYWCDNRPSIIYLKPTEQKLDRMMERTFWELGYFYDVGDKALLKYFVNIHCNKETGLSVGFNGPWMGESLLLTEKLGLASKREVSGEPPKGLTENAESEFEAQRYTLLKRDEYGCTPPSGKAKKAINKAAQTVAVIHTAAQATGLINNIGGHTQGNFNGAILRDVYFYGPQ</sequence>
<dbReference type="Proteomes" id="UP000501690">
    <property type="component" value="Linkage Group LG1"/>
</dbReference>
<keyword evidence="2" id="KW-1185">Reference proteome</keyword>
<reference evidence="1 2" key="1">
    <citation type="submission" date="2019-04" db="EMBL/GenBank/DDBJ databases">
        <title>An improved genome assembly and genetic linkage map for asparagus bean, Vigna unguiculata ssp. sesquipedialis.</title>
        <authorList>
            <person name="Xia Q."/>
            <person name="Zhang R."/>
            <person name="Dong Y."/>
        </authorList>
    </citation>
    <scope>NUCLEOTIDE SEQUENCE [LARGE SCALE GENOMIC DNA]</scope>
    <source>
        <tissue evidence="1">Leaf</tissue>
    </source>
</reference>
<dbReference type="AlphaFoldDB" id="A0A4D6KNN6"/>
<evidence type="ECO:0000313" key="1">
    <source>
        <dbReference type="EMBL" id="QCD78175.1"/>
    </source>
</evidence>